<reference evidence="1" key="1">
    <citation type="submission" date="2018-12" db="EMBL/GenBank/DDBJ databases">
        <title>Novel natural products biosynthetic potential of the class Ktedonobacteria.</title>
        <authorList>
            <person name="Zheng Y."/>
            <person name="Saitou A."/>
            <person name="Wang C.M."/>
            <person name="Toyoda A."/>
            <person name="Minakuchi Y."/>
            <person name="Sekiguchi Y."/>
            <person name="Ueda K."/>
            <person name="Takano H."/>
            <person name="Sakai Y."/>
            <person name="Yokota A."/>
            <person name="Yabe S."/>
        </authorList>
    </citation>
    <scope>NUCLEOTIDE SEQUENCE</scope>
    <source>
        <strain evidence="1">COM3</strain>
    </source>
</reference>
<protein>
    <submittedName>
        <fullName evidence="1">Uncharacterized protein</fullName>
    </submittedName>
</protein>
<sequence>MRDDLSYLVCYQITDSTTVMFISKVDFLRKSCVEVRATPQYNKTVGKINTCHIA</sequence>
<gene>
    <name evidence="1" type="ORF">KTC_20550</name>
</gene>
<dbReference type="EMBL" id="AP019376">
    <property type="protein sequence ID" value="BBH87304.1"/>
    <property type="molecule type" value="Genomic_DNA"/>
</dbReference>
<accession>A0A455SQ91</accession>
<evidence type="ECO:0000313" key="1">
    <source>
        <dbReference type="EMBL" id="BBH87304.1"/>
    </source>
</evidence>
<organism evidence="1">
    <name type="scientific">Thermosporothrix sp. COM3</name>
    <dbReference type="NCBI Taxonomy" id="2490863"/>
    <lineage>
        <taxon>Bacteria</taxon>
        <taxon>Bacillati</taxon>
        <taxon>Chloroflexota</taxon>
        <taxon>Ktedonobacteria</taxon>
        <taxon>Ktedonobacterales</taxon>
        <taxon>Thermosporotrichaceae</taxon>
        <taxon>Thermosporothrix</taxon>
    </lineage>
</organism>
<dbReference type="AlphaFoldDB" id="A0A455SQ91"/>
<name>A0A455SQ91_9CHLR</name>
<proteinExistence type="predicted"/>